<evidence type="ECO:0000256" key="3">
    <source>
        <dbReference type="ARBA" id="ARBA00005316"/>
    </source>
</evidence>
<dbReference type="InterPro" id="IPR000571">
    <property type="entry name" value="Znf_CCCH"/>
</dbReference>
<reference evidence="16 17" key="1">
    <citation type="journal article" date="2019" name="Sci. Rep.">
        <title>Comparative genomics of chytrid fungi reveal insights into the obligate biotrophic and pathogenic lifestyle of Synchytrium endobioticum.</title>
        <authorList>
            <person name="van de Vossenberg B.T.L.H."/>
            <person name="Warris S."/>
            <person name="Nguyen H.D.T."/>
            <person name="van Gent-Pelzer M.P.E."/>
            <person name="Joly D.L."/>
            <person name="van de Geest H.C."/>
            <person name="Bonants P.J.M."/>
            <person name="Smith D.S."/>
            <person name="Levesque C.A."/>
            <person name="van der Lee T.A.J."/>
        </authorList>
    </citation>
    <scope>NUCLEOTIDE SEQUENCE [LARGE SCALE GENOMIC DNA]</scope>
    <source>
        <strain evidence="16 17">LEV6574</strain>
    </source>
</reference>
<dbReference type="InterPro" id="IPR019540">
    <property type="entry name" value="PtdIno-glycan_biosynth_class_S"/>
</dbReference>
<feature type="compositionally biased region" description="Polar residues" evidence="11">
    <location>
        <begin position="1011"/>
        <end position="1035"/>
    </location>
</feature>
<dbReference type="Gene3D" id="1.10.287.110">
    <property type="entry name" value="DnaJ domain"/>
    <property type="match status" value="1"/>
</dbReference>
<evidence type="ECO:0008006" key="18">
    <source>
        <dbReference type="Google" id="ProtNLM"/>
    </source>
</evidence>
<feature type="compositionally biased region" description="Basic and acidic residues" evidence="11">
    <location>
        <begin position="201"/>
        <end position="272"/>
    </location>
</feature>
<dbReference type="PANTHER" id="PTHR21072:SF13">
    <property type="entry name" value="GPI TRANSAMIDASE COMPONENT PIG-S"/>
    <property type="match status" value="1"/>
</dbReference>
<dbReference type="EMBL" id="QEAM01000075">
    <property type="protein sequence ID" value="TPX47531.1"/>
    <property type="molecule type" value="Genomic_DNA"/>
</dbReference>
<evidence type="ECO:0000256" key="10">
    <source>
        <dbReference type="PROSITE-ProRule" id="PRU00723"/>
    </source>
</evidence>
<dbReference type="PROSITE" id="PS50076">
    <property type="entry name" value="DNAJ_2"/>
    <property type="match status" value="1"/>
</dbReference>
<evidence type="ECO:0000313" key="17">
    <source>
        <dbReference type="Proteomes" id="UP000320475"/>
    </source>
</evidence>
<evidence type="ECO:0000313" key="16">
    <source>
        <dbReference type="EMBL" id="TPX47531.1"/>
    </source>
</evidence>
<evidence type="ECO:0000256" key="6">
    <source>
        <dbReference type="ARBA" id="ARBA00022824"/>
    </source>
</evidence>
<evidence type="ECO:0000256" key="11">
    <source>
        <dbReference type="SAM" id="MobiDB-lite"/>
    </source>
</evidence>
<dbReference type="SUPFAM" id="SSF48403">
    <property type="entry name" value="Ankyrin repeat"/>
    <property type="match status" value="1"/>
</dbReference>
<keyword evidence="10" id="KW-0479">Metal-binding</keyword>
<evidence type="ECO:0000256" key="4">
    <source>
        <dbReference type="ARBA" id="ARBA00022502"/>
    </source>
</evidence>
<name>A0A507D801_9FUNG</name>
<dbReference type="CDD" id="cd06257">
    <property type="entry name" value="DnaJ"/>
    <property type="match status" value="1"/>
</dbReference>
<evidence type="ECO:0000259" key="15">
    <source>
        <dbReference type="PROSITE" id="PS50103"/>
    </source>
</evidence>
<organism evidence="16 17">
    <name type="scientific">Synchytrium endobioticum</name>
    <dbReference type="NCBI Taxonomy" id="286115"/>
    <lineage>
        <taxon>Eukaryota</taxon>
        <taxon>Fungi</taxon>
        <taxon>Fungi incertae sedis</taxon>
        <taxon>Chytridiomycota</taxon>
        <taxon>Chytridiomycota incertae sedis</taxon>
        <taxon>Chytridiomycetes</taxon>
        <taxon>Synchytriales</taxon>
        <taxon>Synchytriaceae</taxon>
        <taxon>Synchytrium</taxon>
    </lineage>
</organism>
<feature type="zinc finger region" description="C3H1-type" evidence="10">
    <location>
        <begin position="1052"/>
        <end position="1069"/>
    </location>
</feature>
<feature type="region of interest" description="Disordered" evidence="11">
    <location>
        <begin position="644"/>
        <end position="672"/>
    </location>
</feature>
<dbReference type="SMART" id="SM00271">
    <property type="entry name" value="DnaJ"/>
    <property type="match status" value="1"/>
</dbReference>
<feature type="domain" description="J" evidence="14">
    <location>
        <begin position="16"/>
        <end position="86"/>
    </location>
</feature>
<keyword evidence="10" id="KW-0862">Zinc</keyword>
<feature type="region of interest" description="Disordered" evidence="11">
    <location>
        <begin position="580"/>
        <end position="631"/>
    </location>
</feature>
<evidence type="ECO:0000256" key="8">
    <source>
        <dbReference type="ARBA" id="ARBA00023136"/>
    </source>
</evidence>
<evidence type="ECO:0000256" key="9">
    <source>
        <dbReference type="ARBA" id="ARBA00023180"/>
    </source>
</evidence>
<dbReference type="OrthoDB" id="28748at2759"/>
<dbReference type="PRINTS" id="PR00625">
    <property type="entry name" value="JDOMAIN"/>
</dbReference>
<dbReference type="PROSITE" id="PS50103">
    <property type="entry name" value="ZF_C3H1"/>
    <property type="match status" value="1"/>
</dbReference>
<feature type="compositionally biased region" description="Polar residues" evidence="11">
    <location>
        <begin position="164"/>
        <end position="177"/>
    </location>
</feature>
<feature type="region of interest" description="Disordered" evidence="11">
    <location>
        <begin position="108"/>
        <end position="272"/>
    </location>
</feature>
<feature type="compositionally biased region" description="Acidic residues" evidence="11">
    <location>
        <begin position="127"/>
        <end position="147"/>
    </location>
</feature>
<dbReference type="GO" id="GO:0008270">
    <property type="term" value="F:zinc ion binding"/>
    <property type="evidence" value="ECO:0007669"/>
    <property type="project" value="UniProtKB-KW"/>
</dbReference>
<dbReference type="GO" id="GO:0010468">
    <property type="term" value="P:regulation of gene expression"/>
    <property type="evidence" value="ECO:0007669"/>
    <property type="project" value="UniProtKB-ARBA"/>
</dbReference>
<dbReference type="Pfam" id="PF00226">
    <property type="entry name" value="DnaJ"/>
    <property type="match status" value="1"/>
</dbReference>
<dbReference type="InterPro" id="IPR036869">
    <property type="entry name" value="J_dom_sf"/>
</dbReference>
<dbReference type="PANTHER" id="PTHR21072">
    <property type="entry name" value="GPI TRANSAMIDASE COMPONENT PIG-S"/>
    <property type="match status" value="1"/>
</dbReference>
<evidence type="ECO:0000256" key="5">
    <source>
        <dbReference type="ARBA" id="ARBA00022692"/>
    </source>
</evidence>
<evidence type="ECO:0000256" key="12">
    <source>
        <dbReference type="SAM" id="Phobius"/>
    </source>
</evidence>
<dbReference type="Pfam" id="PF10510">
    <property type="entry name" value="PIG-S"/>
    <property type="match status" value="1"/>
</dbReference>
<comment type="pathway">
    <text evidence="2">Glycolipid biosynthesis; glycosylphosphatidylinositol-anchor biosynthesis.</text>
</comment>
<dbReference type="PROSITE" id="PS50030">
    <property type="entry name" value="UBA"/>
    <property type="match status" value="1"/>
</dbReference>
<dbReference type="InterPro" id="IPR036770">
    <property type="entry name" value="Ankyrin_rpt-contain_sf"/>
</dbReference>
<comment type="caution">
    <text evidence="16">The sequence shown here is derived from an EMBL/GenBank/DDBJ whole genome shotgun (WGS) entry which is preliminary data.</text>
</comment>
<feature type="transmembrane region" description="Helical" evidence="12">
    <location>
        <begin position="1622"/>
        <end position="1641"/>
    </location>
</feature>
<dbReference type="InterPro" id="IPR015940">
    <property type="entry name" value="UBA"/>
</dbReference>
<sequence>MPPNTAAAPSTLTVRECYELLQVQADCTDEELKVAYKKQALICHPDKRPNDPEATSQFQKLQEAKEIIESHRNGTDGPRFEFDMDEFLFFMLATGALRYATPRQTRSAFRNLSTPQSRQSSRSYDTYYEDPFDEDDEDDEWSDEENEGGFADNLDASEVEETCHTNARSNGAGNNLKFTPPPSEFHGSPRSPECQPYLKRSTLDEKLRESESAKREEDQRRVQEKAHRKTEENQRKEENKRKAADEARRKKEETERLAKEKAEEERLKQEQQTRRSWAFQAARGNNLQELQEALAAGVSAEGSEFLDKKLRHPAEPLIHQAARSNLPEMLELVCAHGGRVDEADSKGRQSLTIAVLSNAFDSADWLLKKGASPSSLDGQNKTALGHAAERGLIAYFDLMMQHGATHNVPHGHKELLEDYIKERLDMTVPPKGVKMLTAIERADLLVIYGKLLSLSGKALPKEYGGDAFEEDPRPRKTLMVTKKSKVDMEAAKKVQEKLKKEEEARLEEVKRLEALKASQDAGPSAEAKPKRKKKSFGKSAISASTSRLNGIHSHNTDSPTTVPDIGTHIDTPPVIVGASARIPLPRKNEPADVASSKSQPTRPVKDDDADSLKATSQALPQHHKVAASQKISARSTVLNTAFPNGDLGSLRRNTRRKKSSATFESPTQPVRADPELEGLTAQIVDMGFDPEVAHILLEKNKCDVSMTIDQLTSDSYDKSYVRSHMIVPQTNDAMKEQGLKHVPAHIGGYDDKGHDSSIRHPEVATSVSEQECAPNDANVSYYADTSSTRASSVREQTNGVNDLQARDGDRHGFRRHDYTEHIPQAELQGPQMPSVLQYQTQIPSQQHHYSPVSGTAGYSLFSQPGFLVQPIDPVASPYTTNTTYKGQPVFYHPQIISSAFDLPGGAMFTDYQYGNGPPQAMPYTTLHSTSPANASGAHYLYTATPADGSMASYSRNVDSSDNKASSDIYNADQAPAASAAVLPTSDTSDPATVDAEIYEYEDYNQPPSPPKQTRQRSPTKNAPDNCFSRSRTPPNVSYGKAGSRVSRSFPYKYRTSVCRHYQRGHCSLGGADVQDEKQLDSDIKDRLQAELDQEVQSAARTRRLVVLSFVIYFLLGIPVWWKTTEIYRAPLPFDVISSWSQPDALDTTYVLRTNLIAYPAVKLDPSQASTIANSLNYVFTTNSVNQSTTSHTSEGRLTIVQLQFTTSIHHTASSDKYHDLIHNDSENTHMDYEPGLYNLHVTCSATEQYQVYVGERRSIYADIAISDCAKSERVVDFSVRLIAGIFAGEQKALKKVFRDKNKNILNEDHDSMRVVKFADEYQLVLSLFNGNPADAMLSWDVAGAVNAYLQSFLNRVSKVSRFAVSSQVQHYAELPITPERHQTGNETWFAIETASLKHFINSAEWNLASFVSSSPPLNFILYVPEAAVCPLHILKSNGQKLSTNAFLIHQWGGIAITNAIHSAHDRHPRRVHLRIADLKPFFEIVVAQMRRLIGVVPDAIAVDDVVPSDTRITYAASGHGITLLELDRLVRKRTLQCAVDAISTLRSLATLVADMGNMEVRDEIRGMAEGALSALDEVKRGIADNRIDDSLKAARRATVLAEEAFFHPTMVSLLYFPSEHRYAILTPLFVPISVPLIAVIFKEARAWATARRLWKSKAKME</sequence>
<keyword evidence="5 12" id="KW-0812">Transmembrane</keyword>
<evidence type="ECO:0000256" key="1">
    <source>
        <dbReference type="ARBA" id="ARBA00004477"/>
    </source>
</evidence>
<dbReference type="Proteomes" id="UP000320475">
    <property type="component" value="Unassembled WGS sequence"/>
</dbReference>
<dbReference type="InterPro" id="IPR001623">
    <property type="entry name" value="DnaJ_domain"/>
</dbReference>
<dbReference type="UniPathway" id="UPA00196"/>
<dbReference type="SUPFAM" id="SSF46565">
    <property type="entry name" value="Chaperone J-domain"/>
    <property type="match status" value="1"/>
</dbReference>
<dbReference type="InterPro" id="IPR002110">
    <property type="entry name" value="Ankyrin_rpt"/>
</dbReference>
<keyword evidence="7 12" id="KW-1133">Transmembrane helix</keyword>
<dbReference type="SMART" id="SM00248">
    <property type="entry name" value="ANK"/>
    <property type="match status" value="3"/>
</dbReference>
<keyword evidence="8 12" id="KW-0472">Membrane</keyword>
<dbReference type="Pfam" id="PF12796">
    <property type="entry name" value="Ank_2"/>
    <property type="match status" value="1"/>
</dbReference>
<feature type="compositionally biased region" description="Polar residues" evidence="11">
    <location>
        <begin position="108"/>
        <end position="124"/>
    </location>
</feature>
<dbReference type="GO" id="GO:0016255">
    <property type="term" value="P:attachment of GPI anchor to protein"/>
    <property type="evidence" value="ECO:0007669"/>
    <property type="project" value="InterPro"/>
</dbReference>
<keyword evidence="6" id="KW-0256">Endoplasmic reticulum</keyword>
<feature type="region of interest" description="Disordered" evidence="11">
    <location>
        <begin position="1000"/>
        <end position="1043"/>
    </location>
</feature>
<evidence type="ECO:0000256" key="2">
    <source>
        <dbReference type="ARBA" id="ARBA00004687"/>
    </source>
</evidence>
<evidence type="ECO:0000259" key="13">
    <source>
        <dbReference type="PROSITE" id="PS50030"/>
    </source>
</evidence>
<dbReference type="VEuPathDB" id="FungiDB:SeMB42_g00180"/>
<keyword evidence="4" id="KW-0337">GPI-anchor biosynthesis</keyword>
<proteinExistence type="inferred from homology"/>
<dbReference type="Gene3D" id="1.25.40.20">
    <property type="entry name" value="Ankyrin repeat-containing domain"/>
    <property type="match status" value="1"/>
</dbReference>
<comment type="similarity">
    <text evidence="3">Belongs to the PIGS family.</text>
</comment>
<dbReference type="GO" id="GO:0042765">
    <property type="term" value="C:GPI-anchor transamidase complex"/>
    <property type="evidence" value="ECO:0007669"/>
    <property type="project" value="InterPro"/>
</dbReference>
<accession>A0A507D801</accession>
<comment type="subcellular location">
    <subcellularLocation>
        <location evidence="1">Endoplasmic reticulum membrane</location>
        <topology evidence="1">Multi-pass membrane protein</topology>
    </subcellularLocation>
</comment>
<feature type="region of interest" description="Disordered" evidence="11">
    <location>
        <begin position="787"/>
        <end position="811"/>
    </location>
</feature>
<evidence type="ECO:0000256" key="7">
    <source>
        <dbReference type="ARBA" id="ARBA00022989"/>
    </source>
</evidence>
<feature type="domain" description="UBA" evidence="13">
    <location>
        <begin position="671"/>
        <end position="714"/>
    </location>
</feature>
<evidence type="ECO:0000259" key="14">
    <source>
        <dbReference type="PROSITE" id="PS50076"/>
    </source>
</evidence>
<feature type="domain" description="C3H1-type" evidence="15">
    <location>
        <begin position="1052"/>
        <end position="1069"/>
    </location>
</feature>
<feature type="compositionally biased region" description="Polar residues" evidence="11">
    <location>
        <begin position="541"/>
        <end position="561"/>
    </location>
</feature>
<feature type="compositionally biased region" description="Polar residues" evidence="11">
    <location>
        <begin position="787"/>
        <end position="801"/>
    </location>
</feature>
<keyword evidence="10" id="KW-0863">Zinc-finger</keyword>
<gene>
    <name evidence="16" type="ORF">SeLEV6574_g02605</name>
</gene>
<dbReference type="GO" id="GO:0006506">
    <property type="term" value="P:GPI anchor biosynthetic process"/>
    <property type="evidence" value="ECO:0007669"/>
    <property type="project" value="UniProtKB-UniPathway"/>
</dbReference>
<feature type="region of interest" description="Disordered" evidence="11">
    <location>
        <begin position="515"/>
        <end position="564"/>
    </location>
</feature>
<keyword evidence="9" id="KW-0325">Glycoprotein</keyword>
<protein>
    <recommendedName>
        <fullName evidence="18">J domain-containing protein</fullName>
    </recommendedName>
</protein>